<organism evidence="2 3">
    <name type="scientific">Mycena albidolilacea</name>
    <dbReference type="NCBI Taxonomy" id="1033008"/>
    <lineage>
        <taxon>Eukaryota</taxon>
        <taxon>Fungi</taxon>
        <taxon>Dikarya</taxon>
        <taxon>Basidiomycota</taxon>
        <taxon>Agaricomycotina</taxon>
        <taxon>Agaricomycetes</taxon>
        <taxon>Agaricomycetidae</taxon>
        <taxon>Agaricales</taxon>
        <taxon>Marasmiineae</taxon>
        <taxon>Mycenaceae</taxon>
        <taxon>Mycena</taxon>
    </lineage>
</organism>
<feature type="compositionally biased region" description="Polar residues" evidence="1">
    <location>
        <begin position="1"/>
        <end position="13"/>
    </location>
</feature>
<gene>
    <name evidence="2" type="ORF">DFH08DRAFT_811328</name>
</gene>
<dbReference type="Proteomes" id="UP001218218">
    <property type="component" value="Unassembled WGS sequence"/>
</dbReference>
<feature type="region of interest" description="Disordered" evidence="1">
    <location>
        <begin position="179"/>
        <end position="219"/>
    </location>
</feature>
<evidence type="ECO:0000256" key="1">
    <source>
        <dbReference type="SAM" id="MobiDB-lite"/>
    </source>
</evidence>
<accession>A0AAD6ZWQ5</accession>
<feature type="region of interest" description="Disordered" evidence="1">
    <location>
        <begin position="1"/>
        <end position="55"/>
    </location>
</feature>
<evidence type="ECO:0000313" key="3">
    <source>
        <dbReference type="Proteomes" id="UP001218218"/>
    </source>
</evidence>
<feature type="region of interest" description="Disordered" evidence="1">
    <location>
        <begin position="141"/>
        <end position="161"/>
    </location>
</feature>
<name>A0AAD6ZWQ5_9AGAR</name>
<keyword evidence="3" id="KW-1185">Reference proteome</keyword>
<proteinExistence type="predicted"/>
<sequence length="255" mass="27187">MPPRSCQRNTAQETPPAPEDPVPGARTRAAGRNARAATSDMPLPTTAACTSSSGDKARGFAGLSGTIFHSWFLSFAHVKKGNLGDRQGRSKGVPDATVVNPAQVPAARARSIPQLILPQTPARRAVNGLVNQLTQQAAMAGPGPRLHDLIHGNSDVEDSDSEDFPVIQHQWPLLAPALSSAADSDDENPPPRRVATQKKVPGHRRGCGGTTAPTPAETTDDIEADSAYVFIDPEALARIFNWFKSFHSLPSFSEY</sequence>
<protein>
    <submittedName>
        <fullName evidence="2">Uncharacterized protein</fullName>
    </submittedName>
</protein>
<dbReference type="AlphaFoldDB" id="A0AAD6ZWQ5"/>
<dbReference type="EMBL" id="JARIHO010000024">
    <property type="protein sequence ID" value="KAJ7343000.1"/>
    <property type="molecule type" value="Genomic_DNA"/>
</dbReference>
<reference evidence="2" key="1">
    <citation type="submission" date="2023-03" db="EMBL/GenBank/DDBJ databases">
        <title>Massive genome expansion in bonnet fungi (Mycena s.s.) driven by repeated elements and novel gene families across ecological guilds.</title>
        <authorList>
            <consortium name="Lawrence Berkeley National Laboratory"/>
            <person name="Harder C.B."/>
            <person name="Miyauchi S."/>
            <person name="Viragh M."/>
            <person name="Kuo A."/>
            <person name="Thoen E."/>
            <person name="Andreopoulos B."/>
            <person name="Lu D."/>
            <person name="Skrede I."/>
            <person name="Drula E."/>
            <person name="Henrissat B."/>
            <person name="Morin E."/>
            <person name="Kohler A."/>
            <person name="Barry K."/>
            <person name="LaButti K."/>
            <person name="Morin E."/>
            <person name="Salamov A."/>
            <person name="Lipzen A."/>
            <person name="Mereny Z."/>
            <person name="Hegedus B."/>
            <person name="Baldrian P."/>
            <person name="Stursova M."/>
            <person name="Weitz H."/>
            <person name="Taylor A."/>
            <person name="Grigoriev I.V."/>
            <person name="Nagy L.G."/>
            <person name="Martin F."/>
            <person name="Kauserud H."/>
        </authorList>
    </citation>
    <scope>NUCLEOTIDE SEQUENCE</scope>
    <source>
        <strain evidence="2">CBHHK002</strain>
    </source>
</reference>
<evidence type="ECO:0000313" key="2">
    <source>
        <dbReference type="EMBL" id="KAJ7343000.1"/>
    </source>
</evidence>
<feature type="compositionally biased region" description="Low complexity" evidence="1">
    <location>
        <begin position="24"/>
        <end position="38"/>
    </location>
</feature>
<comment type="caution">
    <text evidence="2">The sequence shown here is derived from an EMBL/GenBank/DDBJ whole genome shotgun (WGS) entry which is preliminary data.</text>
</comment>